<accession>A0A5N5W9R4</accession>
<dbReference type="Gene3D" id="3.50.50.60">
    <property type="entry name" value="FAD/NAD(P)-binding domain"/>
    <property type="match status" value="1"/>
</dbReference>
<evidence type="ECO:0000313" key="3">
    <source>
        <dbReference type="EMBL" id="KAB7846940.1"/>
    </source>
</evidence>
<organism evidence="3 4">
    <name type="scientific">Streptomyces mobaraensis</name>
    <name type="common">Streptoverticillium mobaraense</name>
    <dbReference type="NCBI Taxonomy" id="35621"/>
    <lineage>
        <taxon>Bacteria</taxon>
        <taxon>Bacillati</taxon>
        <taxon>Actinomycetota</taxon>
        <taxon>Actinomycetes</taxon>
        <taxon>Kitasatosporales</taxon>
        <taxon>Streptomycetaceae</taxon>
        <taxon>Streptomyces</taxon>
    </lineage>
</organism>
<dbReference type="InterPro" id="IPR036188">
    <property type="entry name" value="FAD/NAD-bd_sf"/>
</dbReference>
<comment type="caution">
    <text evidence="3">The sequence shown here is derived from an EMBL/GenBank/DDBJ whole genome shotgun (WGS) entry which is preliminary data.</text>
</comment>
<dbReference type="PANTHER" id="PTHR43747">
    <property type="entry name" value="FAD-BINDING PROTEIN"/>
    <property type="match status" value="1"/>
</dbReference>
<keyword evidence="4" id="KW-1185">Reference proteome</keyword>
<dbReference type="Proteomes" id="UP000327000">
    <property type="component" value="Unassembled WGS sequence"/>
</dbReference>
<dbReference type="SUPFAM" id="SSF51905">
    <property type="entry name" value="FAD/NAD(P)-binding domain"/>
    <property type="match status" value="1"/>
</dbReference>
<name>A0A5N5W9R4_STRMB</name>
<dbReference type="GO" id="GO:0071949">
    <property type="term" value="F:FAD binding"/>
    <property type="evidence" value="ECO:0007669"/>
    <property type="project" value="InterPro"/>
</dbReference>
<dbReference type="OrthoDB" id="103324at2"/>
<protein>
    <submittedName>
        <fullName evidence="3">FAD-dependent oxidoreductase</fullName>
    </submittedName>
</protein>
<evidence type="ECO:0000313" key="4">
    <source>
        <dbReference type="Proteomes" id="UP000327000"/>
    </source>
</evidence>
<reference evidence="3 4" key="1">
    <citation type="journal article" date="2019" name="Microb. Cell Fact.">
        <title>Exploring novel herbicidin analogues by transcriptional regulator overexpression and MS/MS molecular networking.</title>
        <authorList>
            <person name="Shi Y."/>
            <person name="Gu R."/>
            <person name="Li Y."/>
            <person name="Wang X."/>
            <person name="Ren W."/>
            <person name="Li X."/>
            <person name="Wang L."/>
            <person name="Xie Y."/>
            <person name="Hong B."/>
        </authorList>
    </citation>
    <scope>NUCLEOTIDE SEQUENCE [LARGE SCALE GENOMIC DNA]</scope>
    <source>
        <strain evidence="3 4">US-43</strain>
    </source>
</reference>
<evidence type="ECO:0000259" key="2">
    <source>
        <dbReference type="Pfam" id="PF01494"/>
    </source>
</evidence>
<feature type="domain" description="FAD-binding" evidence="2">
    <location>
        <begin position="28"/>
        <end position="356"/>
    </location>
</feature>
<gene>
    <name evidence="3" type="ORF">FRZ00_12110</name>
</gene>
<sequence>MPPPAIRRTPVTLFAPEPSAAHEGVPWYDVVVCGGGLAGATFSRHLRRERPDASVLVVDGQTYPVPPAAHKVGESTVDIAGFYFASVLGLAEYMAEKHLPKLGLRYFFGRAGEPFADAPEIGLSAFCGRPTYQIDRGVLENDLYTMNRRAGVEIATGAKVLDIDLAPGRDPHLVRYTDGDGVARTARCRWVVDAMGRARFLQRKLGLGRPTEGEFNAAWFRVTGRLDVEDFVPDDQVDWHKRVPGRRRRLSTVHLMGPGYWVWLIPLGSGNTSVGIVSSGEFHDIDGMSTLPDAVAWLERHEPAVASALVRHEVLDFLAVRDYSYTTSRVFSADRWGCVGEAAAFSDPFYSPGSNMIAFENSALIKLIGDDARQALRPERVEELNRFVLGQNDWVEYNIHSSYSYFGEPLIMALSFIWDTLVGWTTATPQMFNGIFLDEEKAAAVRAATPGLYALTLQVKRLFKQWERKDGRQGRNFRFIDYYTVPFLREAYERNLVEGKSADELAADHRHSMAVLEEVALAVFLIAVEDTMPERRARLHGHSWLNAWAIGLDPERWEADGLFEPTTPPRSFDRAYADLTELFDAAPPETGATPVTLPIQLRL</sequence>
<dbReference type="InterPro" id="IPR050816">
    <property type="entry name" value="Flavin-dep_Halogenase_NPB"/>
</dbReference>
<dbReference type="InterPro" id="IPR002938">
    <property type="entry name" value="FAD-bd"/>
</dbReference>
<dbReference type="EMBL" id="VOKX01000018">
    <property type="protein sequence ID" value="KAB7846940.1"/>
    <property type="molecule type" value="Genomic_DNA"/>
</dbReference>
<proteinExistence type="inferred from homology"/>
<evidence type="ECO:0000256" key="1">
    <source>
        <dbReference type="ARBA" id="ARBA00038396"/>
    </source>
</evidence>
<comment type="similarity">
    <text evidence="1">Belongs to the flavin-dependent halogenase family. Bacterial tryptophan halogenase subfamily.</text>
</comment>
<dbReference type="AlphaFoldDB" id="A0A5N5W9R4"/>
<dbReference type="PANTHER" id="PTHR43747:SF1">
    <property type="entry name" value="SLR1998 PROTEIN"/>
    <property type="match status" value="1"/>
</dbReference>
<dbReference type="Pfam" id="PF01494">
    <property type="entry name" value="FAD_binding_3"/>
    <property type="match status" value="1"/>
</dbReference>